<feature type="domain" description="Aminotransferase class I/classII large" evidence="11">
    <location>
        <begin position="107"/>
        <end position="440"/>
    </location>
</feature>
<dbReference type="HAMAP" id="MF_01023">
    <property type="entry name" value="HisC_aminotrans_2"/>
    <property type="match status" value="1"/>
</dbReference>
<evidence type="ECO:0000256" key="5">
    <source>
        <dbReference type="ARBA" id="ARBA00022605"/>
    </source>
</evidence>
<protein>
    <recommendedName>
        <fullName evidence="9">Histidinol-phosphate aminotransferase</fullName>
        <ecNumber evidence="9">2.6.1.9</ecNumber>
    </recommendedName>
    <alternativeName>
        <fullName evidence="9">Imidazole acetol-phosphate transaminase</fullName>
    </alternativeName>
</protein>
<gene>
    <name evidence="9" type="primary">hisC</name>
    <name evidence="12" type="ORF">BBK14_06340</name>
</gene>
<comment type="subunit">
    <text evidence="3 9">Homodimer.</text>
</comment>
<comment type="cofactor">
    <cofactor evidence="1 9">
        <name>pyridoxal 5'-phosphate</name>
        <dbReference type="ChEBI" id="CHEBI:597326"/>
    </cofactor>
</comment>
<comment type="caution">
    <text evidence="12">The sequence shown here is derived from an EMBL/GenBank/DDBJ whole genome shotgun (WGS) entry which is preliminary data.</text>
</comment>
<comment type="catalytic activity">
    <reaction evidence="9">
        <text>L-histidinol phosphate + 2-oxoglutarate = 3-(imidazol-4-yl)-2-oxopropyl phosphate + L-glutamate</text>
        <dbReference type="Rhea" id="RHEA:23744"/>
        <dbReference type="ChEBI" id="CHEBI:16810"/>
        <dbReference type="ChEBI" id="CHEBI:29985"/>
        <dbReference type="ChEBI" id="CHEBI:57766"/>
        <dbReference type="ChEBI" id="CHEBI:57980"/>
        <dbReference type="EC" id="2.6.1.9"/>
    </reaction>
</comment>
<dbReference type="InterPro" id="IPR004839">
    <property type="entry name" value="Aminotransferase_I/II_large"/>
</dbReference>
<feature type="compositionally biased region" description="Low complexity" evidence="10">
    <location>
        <begin position="7"/>
        <end position="17"/>
    </location>
</feature>
<comment type="pathway">
    <text evidence="9">Amino-acid biosynthesis; L-histidine biosynthesis; L-histidine from 5-phospho-alpha-D-ribose 1-diphosphate: step 7/9.</text>
</comment>
<evidence type="ECO:0000256" key="4">
    <source>
        <dbReference type="ARBA" id="ARBA00022576"/>
    </source>
</evidence>
<evidence type="ECO:0000256" key="9">
    <source>
        <dbReference type="HAMAP-Rule" id="MF_01023"/>
    </source>
</evidence>
<evidence type="ECO:0000256" key="7">
    <source>
        <dbReference type="ARBA" id="ARBA00022898"/>
    </source>
</evidence>
<dbReference type="CDD" id="cd00609">
    <property type="entry name" value="AAT_like"/>
    <property type="match status" value="1"/>
</dbReference>
<dbReference type="EMBL" id="MAXA01000235">
    <property type="protein sequence ID" value="OHV24454.1"/>
    <property type="molecule type" value="Genomic_DNA"/>
</dbReference>
<dbReference type="InterPro" id="IPR015421">
    <property type="entry name" value="PyrdxlP-dep_Trfase_major"/>
</dbReference>
<dbReference type="Gene3D" id="3.90.1150.10">
    <property type="entry name" value="Aspartate Aminotransferase, domain 1"/>
    <property type="match status" value="1"/>
</dbReference>
<dbReference type="UniPathway" id="UPA00031">
    <property type="reaction ID" value="UER00012"/>
</dbReference>
<dbReference type="GO" id="GO:0030170">
    <property type="term" value="F:pyridoxal phosphate binding"/>
    <property type="evidence" value="ECO:0007669"/>
    <property type="project" value="InterPro"/>
</dbReference>
<keyword evidence="4 9" id="KW-0032">Aminotransferase</keyword>
<evidence type="ECO:0000256" key="10">
    <source>
        <dbReference type="SAM" id="MobiDB-lite"/>
    </source>
</evidence>
<evidence type="ECO:0000259" key="11">
    <source>
        <dbReference type="Pfam" id="PF00155"/>
    </source>
</evidence>
<dbReference type="InterPro" id="IPR015424">
    <property type="entry name" value="PyrdxlP-dep_Trfase"/>
</dbReference>
<comment type="similarity">
    <text evidence="2 9">Belongs to the class-II pyridoxal-phosphate-dependent aminotransferase family. Histidinol-phosphate aminotransferase subfamily.</text>
</comment>
<dbReference type="NCBIfam" id="NF002877">
    <property type="entry name" value="PRK03317.1"/>
    <property type="match status" value="1"/>
</dbReference>
<dbReference type="OrthoDB" id="9809616at2"/>
<dbReference type="RefSeq" id="WP_071065632.1">
    <property type="nucleotide sequence ID" value="NZ_MAXA01000235.1"/>
</dbReference>
<dbReference type="EC" id="2.6.1.9" evidence="9"/>
<keyword evidence="7 9" id="KW-0663">Pyridoxal phosphate</keyword>
<dbReference type="GO" id="GO:0004400">
    <property type="term" value="F:histidinol-phosphate transaminase activity"/>
    <property type="evidence" value="ECO:0007669"/>
    <property type="project" value="UniProtKB-UniRule"/>
</dbReference>
<feature type="modified residue" description="N6-(pyridoxal phosphate)lysine" evidence="9">
    <location>
        <position position="310"/>
    </location>
</feature>
<evidence type="ECO:0000256" key="3">
    <source>
        <dbReference type="ARBA" id="ARBA00011738"/>
    </source>
</evidence>
<evidence type="ECO:0000313" key="13">
    <source>
        <dbReference type="Proteomes" id="UP000179769"/>
    </source>
</evidence>
<dbReference type="InterPro" id="IPR001917">
    <property type="entry name" value="Aminotrans_II_pyridoxalP_BS"/>
</dbReference>
<dbReference type="AlphaFoldDB" id="A0A1S1PX20"/>
<evidence type="ECO:0000256" key="2">
    <source>
        <dbReference type="ARBA" id="ARBA00007970"/>
    </source>
</evidence>
<dbReference type="NCBIfam" id="TIGR01141">
    <property type="entry name" value="hisC"/>
    <property type="match status" value="1"/>
</dbReference>
<dbReference type="InterPro" id="IPR005861">
    <property type="entry name" value="HisP_aminotrans"/>
</dbReference>
<dbReference type="Proteomes" id="UP000179769">
    <property type="component" value="Unassembled WGS sequence"/>
</dbReference>
<feature type="compositionally biased region" description="Low complexity" evidence="10">
    <location>
        <begin position="31"/>
        <end position="56"/>
    </location>
</feature>
<evidence type="ECO:0000256" key="8">
    <source>
        <dbReference type="ARBA" id="ARBA00023102"/>
    </source>
</evidence>
<dbReference type="SUPFAM" id="SSF53383">
    <property type="entry name" value="PLP-dependent transferases"/>
    <property type="match status" value="1"/>
</dbReference>
<keyword evidence="13" id="KW-1185">Reference proteome</keyword>
<feature type="region of interest" description="Disordered" evidence="10">
    <location>
        <begin position="1"/>
        <end position="86"/>
    </location>
</feature>
<dbReference type="Gene3D" id="3.40.640.10">
    <property type="entry name" value="Type I PLP-dependent aspartate aminotransferase-like (Major domain)"/>
    <property type="match status" value="1"/>
</dbReference>
<keyword evidence="8 9" id="KW-0368">Histidine biosynthesis</keyword>
<accession>A0A1S1PX20</accession>
<dbReference type="GO" id="GO:0000105">
    <property type="term" value="P:L-histidine biosynthetic process"/>
    <property type="evidence" value="ECO:0007669"/>
    <property type="project" value="UniProtKB-UniRule"/>
</dbReference>
<keyword evidence="6 9" id="KW-0808">Transferase</keyword>
<keyword evidence="5 9" id="KW-0028">Amino-acid biosynthesis</keyword>
<organism evidence="12 13">
    <name type="scientific">Parafrankia soli</name>
    <dbReference type="NCBI Taxonomy" id="2599596"/>
    <lineage>
        <taxon>Bacteria</taxon>
        <taxon>Bacillati</taxon>
        <taxon>Actinomycetota</taxon>
        <taxon>Actinomycetes</taxon>
        <taxon>Frankiales</taxon>
        <taxon>Frankiaceae</taxon>
        <taxon>Parafrankia</taxon>
    </lineage>
</organism>
<dbReference type="InterPro" id="IPR015422">
    <property type="entry name" value="PyrdxlP-dep_Trfase_small"/>
</dbReference>
<evidence type="ECO:0000313" key="12">
    <source>
        <dbReference type="EMBL" id="OHV24454.1"/>
    </source>
</evidence>
<reference evidence="13" key="1">
    <citation type="submission" date="2016-07" db="EMBL/GenBank/DDBJ databases">
        <title>Frankia sp. NRRL B-16219 Genome sequencing.</title>
        <authorList>
            <person name="Ghodhbane-Gtari F."/>
            <person name="Swanson E."/>
            <person name="Gueddou A."/>
            <person name="Louati M."/>
            <person name="Nouioui I."/>
            <person name="Hezbri K."/>
            <person name="Abebe-Akele F."/>
            <person name="Simpson S."/>
            <person name="Morris K."/>
            <person name="Thomas K."/>
            <person name="Gtari M."/>
            <person name="Tisa L.S."/>
        </authorList>
    </citation>
    <scope>NUCLEOTIDE SEQUENCE [LARGE SCALE GENOMIC DNA]</scope>
    <source>
        <strain evidence="13">NRRL B-16219</strain>
    </source>
</reference>
<name>A0A1S1PX20_9ACTN</name>
<dbReference type="PANTHER" id="PTHR42885:SF2">
    <property type="entry name" value="HISTIDINOL-PHOSPHATE AMINOTRANSFERASE"/>
    <property type="match status" value="1"/>
</dbReference>
<dbReference type="PANTHER" id="PTHR42885">
    <property type="entry name" value="HISTIDINOL-PHOSPHATE AMINOTRANSFERASE-RELATED"/>
    <property type="match status" value="1"/>
</dbReference>
<evidence type="ECO:0000256" key="1">
    <source>
        <dbReference type="ARBA" id="ARBA00001933"/>
    </source>
</evidence>
<sequence>MTGNISGAGDAAPPGATAGTGDGAGPGETTVLGDAAGPPDAAGPAGALPGAPAGQGAPVGGHGRLRSAAVTPADRAPWRPVTLDDLPLRDDLRGMSPYGAPQIDVPVRLNTNENPHPPSAGLVDALGKAATLAATEANRYPDREAEALRADLAYYLTPDAGFGVHAAQVWAANGSNEILQQLCQAFGGPGRVAVGFEPSYSMHRLIALATATDWVAESRAADFTLEADRVTAAIRRHRPALLFLCSPNNPTATALGTEVIAAACDAMAEVSSGVVVVDEAYGEFRRAGVPSALTLLPDHPRLVVTRTMSKAFALAGARVGYLAAHPAVVDALQLVRLPYHLSSFTQAVARTALAHADELLGTVDAVKAQRDLLVRSLPEFGCVTAPSDANFVLFGHFTDQRAVWQGLLDAGVLVRDVGLDGWLRVTAGLPNEMESFLDALRRVLTARPALLRAAAEISS</sequence>
<evidence type="ECO:0000256" key="6">
    <source>
        <dbReference type="ARBA" id="ARBA00022679"/>
    </source>
</evidence>
<proteinExistence type="inferred from homology"/>
<dbReference type="PROSITE" id="PS00599">
    <property type="entry name" value="AA_TRANSFER_CLASS_2"/>
    <property type="match status" value="1"/>
</dbReference>
<dbReference type="Pfam" id="PF00155">
    <property type="entry name" value="Aminotran_1_2"/>
    <property type="match status" value="1"/>
</dbReference>